<dbReference type="InterPro" id="IPR005135">
    <property type="entry name" value="Endo/exonuclease/phosphatase"/>
</dbReference>
<feature type="region of interest" description="Disordered" evidence="1">
    <location>
        <begin position="1"/>
        <end position="22"/>
    </location>
</feature>
<sequence length="1030" mass="117467">MKARAYPISDDQGKQSKISKQNGSDGFKLRVATWNVGSLTGRSKELAETLKRRRVHIACVQETKWKGSKARKIGDGYTLLYHGTDSKTNGVGIIVDQEIKTRMVDIARVNDRLMRVKIAFDNEPCLNVISAYAPQVGCSEITKCEFWDNMELLLQSIPPEENTLICGDLNAHIGSQSANYPVVHGGLGYGVINGPGENLLQILEAYNHAVVNTFFKKKDEHLITYKSGTAASQIDFITCNRQILKKFKDCKVIPGEPLTTQHRLLVADLSISLNTQRKKKSVQPKIRWHKMKSCDEFVHKVQEFLALHESGTADERWTAFETFTLKTAKEILGESKGPPQGNKETWWWNSDVQVEVADKKIKFKKWQSTKSDSDLAEYKKAKSNTKRKVALAMSEASQRLYENLHTEEGEARIYKLAKQRSRDSQDGLGARYIDDERGNIITDRDKINDRWKTYFEGLLNEEFPNECNTEEIPICGPIPPIQAVEVSDAVRAMKNGKAVGPDGIPAELWKKLGDIGVRWLTSLFNAIVFEGRMPDSWRASTLIPFYKNKGNARSCCNYRGIKLTSHTLKIFERVMNSRIQDIVDLTENQCGFVRGKSTTDAIHSIRILMENYKMAKVNLHMVFIDLEKAFDRVPRKLIWDALRGRAVPESYVRVVKEMYRGVTTQVRSQCGTSDKFEVRVGVHQGSALSPLLFNIVMDYLTSEVQTQAPWTLLYADDVVLVDTDKDLLQGRLNEWMRRLEGRGLKISRTKTEHMYLNFADTDDDGGSLILDGQNLPRTEKFKYLGSVLSKDGSADADVGHRVSVGWMKWKQFTGVLCDRKMPPKLKGKLYQTVIRPSMLYGSECRSATKAQDHKLHVAEMRMLRWSAGVTLKDRVRNEHDGSADADVGHRVSVGWMKWKQFTGVLCDRKMPPKLKGKLYQTVIRPSMLYGSECRSATKAQDHKLHVAEMRMLRWSAGVTLKDRVRNEHVRGSLHVPDIHEKLTESRLRWYGHVMRRPEDHLVRRMLHPNEKRNKPGRPPTTWLSTIKRDM</sequence>
<dbReference type="CDD" id="cd09076">
    <property type="entry name" value="L1-EN"/>
    <property type="match status" value="1"/>
</dbReference>
<dbReference type="PANTHER" id="PTHR47027:SF28">
    <property type="entry name" value="ENDONUCLEASE-REVERSE TRANSCRIPTASE"/>
    <property type="match status" value="1"/>
</dbReference>
<dbReference type="Proteomes" id="UP000092461">
    <property type="component" value="Unassembled WGS sequence"/>
</dbReference>
<dbReference type="InterPro" id="IPR043502">
    <property type="entry name" value="DNA/RNA_pol_sf"/>
</dbReference>
<reference evidence="4" key="3">
    <citation type="submission" date="2020-05" db="UniProtKB">
        <authorList>
            <consortium name="EnsemblMetazoa"/>
        </authorList>
    </citation>
    <scope>IDENTIFICATION</scope>
    <source>
        <strain evidence="4">Jacobina</strain>
    </source>
</reference>
<reference evidence="5" key="1">
    <citation type="submission" date="2012-05" db="EMBL/GenBank/DDBJ databases">
        <title>Whole Genome Assembly of Lutzomyia longipalpis.</title>
        <authorList>
            <person name="Richards S."/>
            <person name="Qu C."/>
            <person name="Dillon R."/>
            <person name="Worley K."/>
            <person name="Scherer S."/>
            <person name="Batterton M."/>
            <person name="Taylor A."/>
            <person name="Hawes A."/>
            <person name="Hernandez B."/>
            <person name="Kovar C."/>
            <person name="Mandapat C."/>
            <person name="Pham C."/>
            <person name="Qu C."/>
            <person name="Jing C."/>
            <person name="Bess C."/>
            <person name="Bandaranaike D."/>
            <person name="Ngo D."/>
            <person name="Ongeri F."/>
            <person name="Arias F."/>
            <person name="Lara F."/>
            <person name="Weissenberger G."/>
            <person name="Kamau G."/>
            <person name="Han H."/>
            <person name="Shen H."/>
            <person name="Dinh H."/>
            <person name="Khalil I."/>
            <person name="Jones J."/>
            <person name="Shafer J."/>
            <person name="Jayaseelan J."/>
            <person name="Quiroz J."/>
            <person name="Blankenburg K."/>
            <person name="Nguyen L."/>
            <person name="Jackson L."/>
            <person name="Francisco L."/>
            <person name="Tang L.-Y."/>
            <person name="Pu L.-L."/>
            <person name="Perales L."/>
            <person name="Lorensuhewa L."/>
            <person name="Munidasa M."/>
            <person name="Coyle M."/>
            <person name="Taylor M."/>
            <person name="Puazo M."/>
            <person name="Firestine M."/>
            <person name="Scheel M."/>
            <person name="Javaid M."/>
            <person name="Wang M."/>
            <person name="Li M."/>
            <person name="Tabassum N."/>
            <person name="Saada N."/>
            <person name="Osuji N."/>
            <person name="Aqrawi P."/>
            <person name="Fu Q."/>
            <person name="Thornton R."/>
            <person name="Raj R."/>
            <person name="Goodspeed R."/>
            <person name="Mata R."/>
            <person name="Najjar R."/>
            <person name="Gubbala S."/>
            <person name="Lee S."/>
            <person name="Denson S."/>
            <person name="Patil S."/>
            <person name="Macmil S."/>
            <person name="Qi S."/>
            <person name="Matskevitch T."/>
            <person name="Palculict T."/>
            <person name="Mathew T."/>
            <person name="Vee V."/>
            <person name="Velamala V."/>
            <person name="Korchina V."/>
            <person name="Cai W."/>
            <person name="Liu W."/>
            <person name="Dai W."/>
            <person name="Zou X."/>
            <person name="Zhu Y."/>
            <person name="Zhang Y."/>
            <person name="Wu Y.-Q."/>
            <person name="Xin Y."/>
            <person name="Nazarath L."/>
            <person name="Kovar C."/>
            <person name="Han Y."/>
            <person name="Muzny D."/>
            <person name="Gibbs R."/>
        </authorList>
    </citation>
    <scope>NUCLEOTIDE SEQUENCE [LARGE SCALE GENOMIC DNA]</scope>
    <source>
        <strain evidence="5">Jacobina</strain>
    </source>
</reference>
<evidence type="ECO:0000259" key="2">
    <source>
        <dbReference type="PROSITE" id="PS50878"/>
    </source>
</evidence>
<dbReference type="AlphaFoldDB" id="A0A1B0CS40"/>
<evidence type="ECO:0000256" key="1">
    <source>
        <dbReference type="SAM" id="MobiDB-lite"/>
    </source>
</evidence>
<dbReference type="EnsemblMetazoa" id="LLOJ007689-RA">
    <property type="protein sequence ID" value="LLOJ007689-PA"/>
    <property type="gene ID" value="LLOJ007689"/>
</dbReference>
<protein>
    <submittedName>
        <fullName evidence="3">Putative rna-directed dna polymerase from mobile element jockey-like diaphorina citri</fullName>
    </submittedName>
</protein>
<dbReference type="EMBL" id="AJWK01025611">
    <property type="status" value="NOT_ANNOTATED_CDS"/>
    <property type="molecule type" value="Genomic_DNA"/>
</dbReference>
<dbReference type="Gene3D" id="3.30.70.270">
    <property type="match status" value="1"/>
</dbReference>
<dbReference type="SUPFAM" id="SSF56219">
    <property type="entry name" value="DNase I-like"/>
    <property type="match status" value="1"/>
</dbReference>
<dbReference type="InterPro" id="IPR036691">
    <property type="entry name" value="Endo/exonu/phosph_ase_sf"/>
</dbReference>
<feature type="region of interest" description="Disordered" evidence="1">
    <location>
        <begin position="1008"/>
        <end position="1030"/>
    </location>
</feature>
<dbReference type="VEuPathDB" id="VectorBase:LLOJ007689"/>
<dbReference type="InterPro" id="IPR043128">
    <property type="entry name" value="Rev_trsase/Diguanyl_cyclase"/>
</dbReference>
<name>A0A1B0CS40_LUTLO</name>
<dbReference type="SUPFAM" id="SSF56672">
    <property type="entry name" value="DNA/RNA polymerases"/>
    <property type="match status" value="1"/>
</dbReference>
<evidence type="ECO:0000313" key="5">
    <source>
        <dbReference type="Proteomes" id="UP000092461"/>
    </source>
</evidence>
<dbReference type="Pfam" id="PF03372">
    <property type="entry name" value="Exo_endo_phos"/>
    <property type="match status" value="1"/>
</dbReference>
<dbReference type="CDD" id="cd01650">
    <property type="entry name" value="RT_nLTR_like"/>
    <property type="match status" value="1"/>
</dbReference>
<evidence type="ECO:0000313" key="3">
    <source>
        <dbReference type="EMBL" id="MBC1176771.1"/>
    </source>
</evidence>
<keyword evidence="3" id="KW-0548">Nucleotidyltransferase</keyword>
<dbReference type="Pfam" id="PF00078">
    <property type="entry name" value="RVT_1"/>
    <property type="match status" value="1"/>
</dbReference>
<keyword evidence="3" id="KW-0808">Transferase</keyword>
<dbReference type="PANTHER" id="PTHR47027">
    <property type="entry name" value="REVERSE TRANSCRIPTASE DOMAIN-CONTAINING PROTEIN"/>
    <property type="match status" value="1"/>
</dbReference>
<organism evidence="4 5">
    <name type="scientific">Lutzomyia longipalpis</name>
    <name type="common">Sand fly</name>
    <dbReference type="NCBI Taxonomy" id="7200"/>
    <lineage>
        <taxon>Eukaryota</taxon>
        <taxon>Metazoa</taxon>
        <taxon>Ecdysozoa</taxon>
        <taxon>Arthropoda</taxon>
        <taxon>Hexapoda</taxon>
        <taxon>Insecta</taxon>
        <taxon>Pterygota</taxon>
        <taxon>Neoptera</taxon>
        <taxon>Endopterygota</taxon>
        <taxon>Diptera</taxon>
        <taxon>Nematocera</taxon>
        <taxon>Psychodoidea</taxon>
        <taxon>Psychodidae</taxon>
        <taxon>Lutzomyia</taxon>
        <taxon>Lutzomyia</taxon>
    </lineage>
</organism>
<dbReference type="GO" id="GO:0003964">
    <property type="term" value="F:RNA-directed DNA polymerase activity"/>
    <property type="evidence" value="ECO:0007669"/>
    <property type="project" value="UniProtKB-KW"/>
</dbReference>
<dbReference type="EMBL" id="AJWK01025610">
    <property type="status" value="NOT_ANNOTATED_CDS"/>
    <property type="molecule type" value="Genomic_DNA"/>
</dbReference>
<keyword evidence="5" id="KW-1185">Reference proteome</keyword>
<dbReference type="Gene3D" id="3.60.10.10">
    <property type="entry name" value="Endonuclease/exonuclease/phosphatase"/>
    <property type="match status" value="1"/>
</dbReference>
<evidence type="ECO:0000313" key="4">
    <source>
        <dbReference type="EnsemblMetazoa" id="LLOJ007689-PA"/>
    </source>
</evidence>
<feature type="domain" description="Reverse transcriptase" evidence="2">
    <location>
        <begin position="526"/>
        <end position="788"/>
    </location>
</feature>
<dbReference type="VEuPathDB" id="VectorBase:LLONM1_009842"/>
<accession>A0A1B0CS40</accession>
<dbReference type="EMBL" id="GITU01008068">
    <property type="protein sequence ID" value="MBC1176771.1"/>
    <property type="molecule type" value="Transcribed_RNA"/>
</dbReference>
<keyword evidence="3" id="KW-0695">RNA-directed DNA polymerase</keyword>
<dbReference type="PROSITE" id="PS50878">
    <property type="entry name" value="RT_POL"/>
    <property type="match status" value="1"/>
</dbReference>
<proteinExistence type="predicted"/>
<reference evidence="3" key="2">
    <citation type="journal article" date="2020" name="BMC">
        <title>Leishmania infection induces a limited differential gene expression in the sand fly midgut.</title>
        <authorList>
            <person name="Coutinho-Abreu I.V."/>
            <person name="Serafim T.D."/>
            <person name="Meneses C."/>
            <person name="Kamhawi S."/>
            <person name="Oliveira F."/>
            <person name="Valenzuela J.G."/>
        </authorList>
    </citation>
    <scope>NUCLEOTIDE SEQUENCE</scope>
    <source>
        <strain evidence="3">Jacobina</strain>
        <tissue evidence="3">Midgut</tissue>
    </source>
</reference>
<dbReference type="EMBL" id="AJWK01025609">
    <property type="status" value="NOT_ANNOTATED_CDS"/>
    <property type="molecule type" value="Genomic_DNA"/>
</dbReference>
<dbReference type="InterPro" id="IPR000477">
    <property type="entry name" value="RT_dom"/>
</dbReference>